<evidence type="ECO:0000256" key="1">
    <source>
        <dbReference type="PROSITE-ProRule" id="PRU00339"/>
    </source>
</evidence>
<feature type="compositionally biased region" description="Polar residues" evidence="2">
    <location>
        <begin position="624"/>
        <end position="634"/>
    </location>
</feature>
<dbReference type="SUPFAM" id="SSF48452">
    <property type="entry name" value="TPR-like"/>
    <property type="match status" value="1"/>
</dbReference>
<dbReference type="PROSITE" id="PS50005">
    <property type="entry name" value="TPR"/>
    <property type="match status" value="1"/>
</dbReference>
<feature type="domain" description="DUF4365" evidence="3">
    <location>
        <begin position="12"/>
        <end position="103"/>
    </location>
</feature>
<keyword evidence="5" id="KW-1185">Reference proteome</keyword>
<name>A0ABU1YIJ8_ROSSA</name>
<dbReference type="InterPro" id="IPR019734">
    <property type="entry name" value="TPR_rpt"/>
</dbReference>
<feature type="region of interest" description="Disordered" evidence="2">
    <location>
        <begin position="614"/>
        <end position="634"/>
    </location>
</feature>
<sequence>MTTQRVRNHELEDLSLAALRLALPDKWVIHEFRRDYGIDVQLELFDKDGMALGLRAYGQLKATDNLEDADELSLDRDHFEYWSSHSDPVLLLRFFSTNQSFKWCWLHDVAWSIKPGAGSLSVARFLRHWNRETSAADVATFLKERGQVLASRLLPPFTVSIQSRTLPPDAVMAIAQRAADPVDRKTFRVLSGDQPDAAFKVFIERASIATTHLGAAGIVVNLDGQEDDLPSLVWLLIFLTACRYDRVLVARPLAQRHFEVLKRAANGSLVALLAEAATFALGLKHAAALLKPFEASDRDSQEMWAPLTYMGLFSAATRFGEHAAWTELLAEAYQVVGNDERASIAYSSGNAFCSVGSWDEAVAMFQAAARSDPSYLERPYFLCELAGALFESGRYLEAVKHYRLALEVQEVPRTRYFLGDALFCQGEFAAARAELLGAIAGGLDSESEAHAMLIAEMSAEMCDNWSLPAVIQTVPYDGGTEALEAFGGQTGQDFMDSLKRMLATYGSDGFFNFNAAHMCRLAGRADLASYRYFHCAHRQRNDAEAWALGIASSIEAGDAELTALGIFVGYFYCGERLTSEYLRVVRPVGMEADSYRLWQQDVIDMFRSARQKEDQPATVRLNGKGNQQPTEVEL</sequence>
<protein>
    <submittedName>
        <fullName evidence="4">Tetratricopeptide (TPR) repeat protein</fullName>
    </submittedName>
</protein>
<dbReference type="InterPro" id="IPR025375">
    <property type="entry name" value="DUF4365"/>
</dbReference>
<dbReference type="EMBL" id="JAVDXU010000001">
    <property type="protein sequence ID" value="MDR7268665.1"/>
    <property type="molecule type" value="Genomic_DNA"/>
</dbReference>
<gene>
    <name evidence="4" type="ORF">J2X20_001294</name>
</gene>
<accession>A0ABU1YIJ8</accession>
<feature type="repeat" description="TPR" evidence="1">
    <location>
        <begin position="342"/>
        <end position="375"/>
    </location>
</feature>
<dbReference type="InterPro" id="IPR011990">
    <property type="entry name" value="TPR-like_helical_dom_sf"/>
</dbReference>
<dbReference type="Pfam" id="PF14280">
    <property type="entry name" value="DUF4365"/>
    <property type="match status" value="1"/>
</dbReference>
<organism evidence="4 5">
    <name type="scientific">Roseateles saccharophilus</name>
    <name type="common">Pseudomonas saccharophila</name>
    <dbReference type="NCBI Taxonomy" id="304"/>
    <lineage>
        <taxon>Bacteria</taxon>
        <taxon>Pseudomonadati</taxon>
        <taxon>Pseudomonadota</taxon>
        <taxon>Betaproteobacteria</taxon>
        <taxon>Burkholderiales</taxon>
        <taxon>Sphaerotilaceae</taxon>
        <taxon>Roseateles</taxon>
    </lineage>
</organism>
<dbReference type="Proteomes" id="UP001180453">
    <property type="component" value="Unassembled WGS sequence"/>
</dbReference>
<evidence type="ECO:0000256" key="2">
    <source>
        <dbReference type="SAM" id="MobiDB-lite"/>
    </source>
</evidence>
<keyword evidence="1" id="KW-0802">TPR repeat</keyword>
<evidence type="ECO:0000259" key="3">
    <source>
        <dbReference type="Pfam" id="PF14280"/>
    </source>
</evidence>
<dbReference type="RefSeq" id="WP_310262527.1">
    <property type="nucleotide sequence ID" value="NZ_JAVDXU010000001.1"/>
</dbReference>
<evidence type="ECO:0000313" key="5">
    <source>
        <dbReference type="Proteomes" id="UP001180453"/>
    </source>
</evidence>
<comment type="caution">
    <text evidence="4">The sequence shown here is derived from an EMBL/GenBank/DDBJ whole genome shotgun (WGS) entry which is preliminary data.</text>
</comment>
<dbReference type="SMART" id="SM00028">
    <property type="entry name" value="TPR"/>
    <property type="match status" value="2"/>
</dbReference>
<reference evidence="4 5" key="1">
    <citation type="submission" date="2023-07" db="EMBL/GenBank/DDBJ databases">
        <title>Sorghum-associated microbial communities from plants grown in Nebraska, USA.</title>
        <authorList>
            <person name="Schachtman D."/>
        </authorList>
    </citation>
    <scope>NUCLEOTIDE SEQUENCE [LARGE SCALE GENOMIC DNA]</scope>
    <source>
        <strain evidence="4 5">BE314</strain>
    </source>
</reference>
<evidence type="ECO:0000313" key="4">
    <source>
        <dbReference type="EMBL" id="MDR7268665.1"/>
    </source>
</evidence>
<dbReference type="Gene3D" id="1.25.40.10">
    <property type="entry name" value="Tetratricopeptide repeat domain"/>
    <property type="match status" value="1"/>
</dbReference>
<proteinExistence type="predicted"/>